<dbReference type="PANTHER" id="PTHR43510">
    <property type="entry name" value="AMINOTRANSFERASE FUNCTION, HYPOTHETICAL (EUROFUNG)"/>
    <property type="match status" value="1"/>
</dbReference>
<dbReference type="EMBL" id="JADINF010000129">
    <property type="protein sequence ID" value="MBO8424377.1"/>
    <property type="molecule type" value="Genomic_DNA"/>
</dbReference>
<accession>A0A940IDP0</accession>
<evidence type="ECO:0000313" key="4">
    <source>
        <dbReference type="Proteomes" id="UP000727857"/>
    </source>
</evidence>
<dbReference type="NCBIfam" id="NF005593">
    <property type="entry name" value="PRK07324.1"/>
    <property type="match status" value="1"/>
</dbReference>
<organism evidence="3 4">
    <name type="scientific">Candidatus Stercoripulliclostridium pullicola</name>
    <dbReference type="NCBI Taxonomy" id="2840953"/>
    <lineage>
        <taxon>Bacteria</taxon>
        <taxon>Bacillati</taxon>
        <taxon>Bacillota</taxon>
        <taxon>Clostridia</taxon>
        <taxon>Eubacteriales</taxon>
        <taxon>Candidatus Stercoripulliclostridium</taxon>
    </lineage>
</organism>
<evidence type="ECO:0000313" key="3">
    <source>
        <dbReference type="EMBL" id="MBO8424377.1"/>
    </source>
</evidence>
<dbReference type="Gene3D" id="3.90.1150.10">
    <property type="entry name" value="Aspartate Aminotransferase, domain 1"/>
    <property type="match status" value="1"/>
</dbReference>
<comment type="caution">
    <text evidence="3">The sequence shown here is derived from an EMBL/GenBank/DDBJ whole genome shotgun (WGS) entry which is preliminary data.</text>
</comment>
<dbReference type="CDD" id="cd00609">
    <property type="entry name" value="AAT_like"/>
    <property type="match status" value="1"/>
</dbReference>
<comment type="similarity">
    <text evidence="1">Belongs to the class-I pyridoxal-phosphate-dependent aminotransferase family.</text>
</comment>
<reference evidence="3" key="2">
    <citation type="journal article" date="2021" name="PeerJ">
        <title>Extensive microbial diversity within the chicken gut microbiome revealed by metagenomics and culture.</title>
        <authorList>
            <person name="Gilroy R."/>
            <person name="Ravi A."/>
            <person name="Getino M."/>
            <person name="Pursley I."/>
            <person name="Horton D.L."/>
            <person name="Alikhan N.F."/>
            <person name="Baker D."/>
            <person name="Gharbi K."/>
            <person name="Hall N."/>
            <person name="Watson M."/>
            <person name="Adriaenssens E.M."/>
            <person name="Foster-Nyarko E."/>
            <person name="Jarju S."/>
            <person name="Secka A."/>
            <person name="Antonio M."/>
            <person name="Oren A."/>
            <person name="Chaudhuri R.R."/>
            <person name="La Ragione R."/>
            <person name="Hildebrand F."/>
            <person name="Pallen M.J."/>
        </authorList>
    </citation>
    <scope>NUCLEOTIDE SEQUENCE</scope>
    <source>
        <strain evidence="3">517</strain>
    </source>
</reference>
<sequence>MYIEPFLVEEWMNAYEGGARYNIAETCVESMSLRELCAYTDEDESEFMCKIARLKLTYGDITGYPPLKEGIASLYRGLKGENVITTHGAAGANHHLFLSLLSPGDKVVSVMPTYQQLYSIPRSLGARVEILKLRKENAFLPDLDELESLVGNDTKLVCINNPNNPTGALIDAETLGNIVEIARRAGAYLMADEVYRHLTQDDTYSESVADMYEKGISVGSMSKTFSMAGLRLGWLATRDEKVMREFLTHRDYDHISSGMLDERVAALAVKNKEAVFARNRGIVRENLAILDEWIRWEKLFDYVKPSAGTTALVYYDRDIHSYRFARELYEREGVFVTPGDCFGEAKCFRIGYACDKNTLIAGLNGLSAYAETIVKRG</sequence>
<proteinExistence type="inferred from homology"/>
<dbReference type="EC" id="2.6.1.-" evidence="1"/>
<protein>
    <recommendedName>
        <fullName evidence="1">Aminotransferase</fullName>
        <ecNumber evidence="1">2.6.1.-</ecNumber>
    </recommendedName>
</protein>
<dbReference type="PROSITE" id="PS00105">
    <property type="entry name" value="AA_TRANSFER_CLASS_1"/>
    <property type="match status" value="1"/>
</dbReference>
<dbReference type="InterPro" id="IPR015422">
    <property type="entry name" value="PyrdxlP-dep_Trfase_small"/>
</dbReference>
<dbReference type="InterPro" id="IPR004838">
    <property type="entry name" value="NHTrfase_class1_PyrdxlP-BS"/>
</dbReference>
<dbReference type="GO" id="GO:0030170">
    <property type="term" value="F:pyridoxal phosphate binding"/>
    <property type="evidence" value="ECO:0007669"/>
    <property type="project" value="InterPro"/>
</dbReference>
<dbReference type="InterPro" id="IPR015424">
    <property type="entry name" value="PyrdxlP-dep_Trfase"/>
</dbReference>
<dbReference type="Gene3D" id="3.40.640.10">
    <property type="entry name" value="Type I PLP-dependent aspartate aminotransferase-like (Major domain)"/>
    <property type="match status" value="1"/>
</dbReference>
<comment type="cofactor">
    <cofactor evidence="1">
        <name>pyridoxal 5'-phosphate</name>
        <dbReference type="ChEBI" id="CHEBI:597326"/>
    </cofactor>
</comment>
<dbReference type="Pfam" id="PF00155">
    <property type="entry name" value="Aminotran_1_2"/>
    <property type="match status" value="1"/>
</dbReference>
<feature type="domain" description="Aminotransferase class I/classII large" evidence="2">
    <location>
        <begin position="57"/>
        <end position="358"/>
    </location>
</feature>
<gene>
    <name evidence="3" type="ORF">IAB16_05115</name>
</gene>
<keyword evidence="1" id="KW-0808">Transferase</keyword>
<dbReference type="Proteomes" id="UP000727857">
    <property type="component" value="Unassembled WGS sequence"/>
</dbReference>
<dbReference type="InterPro" id="IPR015421">
    <property type="entry name" value="PyrdxlP-dep_Trfase_major"/>
</dbReference>
<evidence type="ECO:0000259" key="2">
    <source>
        <dbReference type="Pfam" id="PF00155"/>
    </source>
</evidence>
<dbReference type="InterPro" id="IPR004839">
    <property type="entry name" value="Aminotransferase_I/II_large"/>
</dbReference>
<dbReference type="GO" id="GO:0008483">
    <property type="term" value="F:transaminase activity"/>
    <property type="evidence" value="ECO:0007669"/>
    <property type="project" value="UniProtKB-KW"/>
</dbReference>
<name>A0A940IDP0_9FIRM</name>
<dbReference type="PANTHER" id="PTHR43510:SF1">
    <property type="entry name" value="AMINOTRANSFERASE FUNCTION, HYPOTHETICAL (EUROFUNG)"/>
    <property type="match status" value="1"/>
</dbReference>
<reference evidence="3" key="1">
    <citation type="submission" date="2020-10" db="EMBL/GenBank/DDBJ databases">
        <authorList>
            <person name="Gilroy R."/>
        </authorList>
    </citation>
    <scope>NUCLEOTIDE SEQUENCE</scope>
    <source>
        <strain evidence="3">517</strain>
    </source>
</reference>
<keyword evidence="1 3" id="KW-0032">Aminotransferase</keyword>
<dbReference type="AlphaFoldDB" id="A0A940IDP0"/>
<evidence type="ECO:0000256" key="1">
    <source>
        <dbReference type="RuleBase" id="RU000481"/>
    </source>
</evidence>
<dbReference type="SUPFAM" id="SSF53383">
    <property type="entry name" value="PLP-dependent transferases"/>
    <property type="match status" value="1"/>
</dbReference>